<evidence type="ECO:0000313" key="1">
    <source>
        <dbReference type="EMBL" id="KAJ7551236.1"/>
    </source>
</evidence>
<organism evidence="1 2">
    <name type="scientific">Diphasiastrum complanatum</name>
    <name type="common">Issler's clubmoss</name>
    <name type="synonym">Lycopodium complanatum</name>
    <dbReference type="NCBI Taxonomy" id="34168"/>
    <lineage>
        <taxon>Eukaryota</taxon>
        <taxon>Viridiplantae</taxon>
        <taxon>Streptophyta</taxon>
        <taxon>Embryophyta</taxon>
        <taxon>Tracheophyta</taxon>
        <taxon>Lycopodiopsida</taxon>
        <taxon>Lycopodiales</taxon>
        <taxon>Lycopodiaceae</taxon>
        <taxon>Lycopodioideae</taxon>
        <taxon>Diphasiastrum</taxon>
    </lineage>
</organism>
<name>A0ACC2DAC6_DIPCM</name>
<reference evidence="2" key="1">
    <citation type="journal article" date="2024" name="Proc. Natl. Acad. Sci. U.S.A.">
        <title>Extraordinary preservation of gene collinearity over three hundred million years revealed in homosporous lycophytes.</title>
        <authorList>
            <person name="Li C."/>
            <person name="Wickell D."/>
            <person name="Kuo L.Y."/>
            <person name="Chen X."/>
            <person name="Nie B."/>
            <person name="Liao X."/>
            <person name="Peng D."/>
            <person name="Ji J."/>
            <person name="Jenkins J."/>
            <person name="Williams M."/>
            <person name="Shu S."/>
            <person name="Plott C."/>
            <person name="Barry K."/>
            <person name="Rajasekar S."/>
            <person name="Grimwood J."/>
            <person name="Han X."/>
            <person name="Sun S."/>
            <person name="Hou Z."/>
            <person name="He W."/>
            <person name="Dai G."/>
            <person name="Sun C."/>
            <person name="Schmutz J."/>
            <person name="Leebens-Mack J.H."/>
            <person name="Li F.W."/>
            <person name="Wang L."/>
        </authorList>
    </citation>
    <scope>NUCLEOTIDE SEQUENCE [LARGE SCALE GENOMIC DNA]</scope>
    <source>
        <strain evidence="2">cv. PW_Plant_1</strain>
    </source>
</reference>
<proteinExistence type="predicted"/>
<gene>
    <name evidence="1" type="ORF">O6H91_06G006100</name>
</gene>
<dbReference type="Proteomes" id="UP001162992">
    <property type="component" value="Chromosome 6"/>
</dbReference>
<protein>
    <submittedName>
        <fullName evidence="1">Uncharacterized protein</fullName>
    </submittedName>
</protein>
<keyword evidence="2" id="KW-1185">Reference proteome</keyword>
<dbReference type="EMBL" id="CM055097">
    <property type="protein sequence ID" value="KAJ7551236.1"/>
    <property type="molecule type" value="Genomic_DNA"/>
</dbReference>
<sequence>MEDEGLSGGEKRGEIGALAVEGGKKGGVECLLEQGAKISTDLNVLVSSSEAEEGVDMKDAQTDDGVSDQQQRSSTGVSEREGGGSGMKVDRGLGAAVSPVVVDLTIDAESDADGVTVRKRREEQESAREGVDRGTASTDIVHKVFGSLLQSGNARPREVAGTAVAQHPETCKDTEKGEEKSHKALFSGIETGLLRRDMTAKRDSHKSGFRSHHRQPRSADGAQETGHEKQETSEVAAAVMAEDEKLRKTLMLAPDKAAANPSGNQSTQAVEEQGGNSNVSGTFLQSDSVREPPGGDACNRSYRKGVWLLPELMALQAAKREQYESLVKAGYRVRNSKPEKERWQEIENFCWRQGVHRSGDQCHARWEYIAREFRKIIEYESSALRGHSYWQMNHVERKEKDLPMNFHRDLFQVMVDWMGTGKAANTGAVSPNTLIQALATSTPLPEWLGSGRAVPSDVIPSPSAVSHDCMNALRTGDPVVNIPAPFPLPGSGVDSSQTSSRNILDSEPQVELLTELRGSGKKRRTSSKGGDGAGSSVEPTNRYVVPRETTTLRADDGGLLLCNCSVVHLGVTPMVSKGEHILIKNKHIVYVGPSPLFASQMVDLAGRYVMPGLCDAHVHVTAVTANLHDLSLIPSSLITARATKVLKDMLMRGFTTVRDAGGCDWGLAKTCE</sequence>
<evidence type="ECO:0000313" key="2">
    <source>
        <dbReference type="Proteomes" id="UP001162992"/>
    </source>
</evidence>
<comment type="caution">
    <text evidence="1">The sequence shown here is derived from an EMBL/GenBank/DDBJ whole genome shotgun (WGS) entry which is preliminary data.</text>
</comment>
<accession>A0ACC2DAC6</accession>